<protein>
    <recommendedName>
        <fullName evidence="4">6-pyruvoyltetrahydropterin synthase</fullName>
        <ecNumber evidence="4">4.2.3.12</ecNumber>
    </recommendedName>
</protein>
<evidence type="ECO:0000256" key="1">
    <source>
        <dbReference type="ARBA" id="ARBA00001947"/>
    </source>
</evidence>
<comment type="cofactor">
    <cofactor evidence="1">
        <name>Zn(2+)</name>
        <dbReference type="ChEBI" id="CHEBI:29105"/>
    </cofactor>
</comment>
<dbReference type="InterPro" id="IPR038418">
    <property type="entry name" value="6-PTP_synth/QueD_sf"/>
</dbReference>
<evidence type="ECO:0000256" key="4">
    <source>
        <dbReference type="ARBA" id="ARBA00013100"/>
    </source>
</evidence>
<evidence type="ECO:0000256" key="2">
    <source>
        <dbReference type="ARBA" id="ARBA00005126"/>
    </source>
</evidence>
<dbReference type="Proteomes" id="UP000694520">
    <property type="component" value="Chromosome 14"/>
</dbReference>
<accession>A0A8C0ADH6</accession>
<reference evidence="10" key="1">
    <citation type="submission" date="2019-05" db="EMBL/GenBank/DDBJ databases">
        <authorList>
            <person name="Zhang S."/>
            <person name="Liu J."/>
        </authorList>
    </citation>
    <scope>NUCLEOTIDE SEQUENCE [LARGE SCALE GENOMIC DNA]</scope>
</reference>
<keyword evidence="8" id="KW-0456">Lyase</keyword>
<dbReference type="GO" id="GO:0005739">
    <property type="term" value="C:mitochondrion"/>
    <property type="evidence" value="ECO:0007669"/>
    <property type="project" value="TreeGrafter"/>
</dbReference>
<dbReference type="Pfam" id="PF01242">
    <property type="entry name" value="PTPS"/>
    <property type="match status" value="1"/>
</dbReference>
<evidence type="ECO:0000313" key="10">
    <source>
        <dbReference type="Ensembl" id="ENSBGRP00000025842.1"/>
    </source>
</evidence>
<dbReference type="PANTHER" id="PTHR12589">
    <property type="entry name" value="PYRUVOYL TETRAHYDROBIOPTERIN SYNTHASE"/>
    <property type="match status" value="1"/>
</dbReference>
<keyword evidence="11" id="KW-1185">Reference proteome</keyword>
<dbReference type="SUPFAM" id="SSF55620">
    <property type="entry name" value="Tetrahydrobiopterin biosynthesis enzymes-like"/>
    <property type="match status" value="1"/>
</dbReference>
<reference evidence="10" key="2">
    <citation type="submission" date="2025-08" db="UniProtKB">
        <authorList>
            <consortium name="Ensembl"/>
        </authorList>
    </citation>
    <scope>IDENTIFICATION</scope>
</reference>
<dbReference type="Gene3D" id="3.30.479.10">
    <property type="entry name" value="6-pyruvoyl tetrahydropterin synthase/QueD"/>
    <property type="match status" value="1"/>
</dbReference>
<evidence type="ECO:0000256" key="3">
    <source>
        <dbReference type="ARBA" id="ARBA00009164"/>
    </source>
</evidence>
<evidence type="ECO:0000256" key="8">
    <source>
        <dbReference type="ARBA" id="ARBA00023239"/>
    </source>
</evidence>
<sequence length="142" mass="15928">MSSHEWPRLGSSPTGTSVPPRLFGTTHHPHSKSLSDEEDLKLFGNSVITFCFITYKVVLTVPGEIGPVTGMVLNLTDLQEYTEEAIMKYLGLDVPYFADIVSTTENVDIYTWENLQKFLPVGVLDKIKVYETNNNIVVYKGK</sequence>
<dbReference type="GO" id="GO:0003874">
    <property type="term" value="F:6-pyruvoyltetrahydropterin synthase activity"/>
    <property type="evidence" value="ECO:0007669"/>
    <property type="project" value="UniProtKB-EC"/>
</dbReference>
<dbReference type="InterPro" id="IPR007115">
    <property type="entry name" value="6-PTP_synth/QueD"/>
</dbReference>
<evidence type="ECO:0000256" key="6">
    <source>
        <dbReference type="ARBA" id="ARBA00022833"/>
    </source>
</evidence>
<evidence type="ECO:0000256" key="7">
    <source>
        <dbReference type="ARBA" id="ARBA00023007"/>
    </source>
</evidence>
<evidence type="ECO:0000256" key="5">
    <source>
        <dbReference type="ARBA" id="ARBA00022723"/>
    </source>
</evidence>
<name>A0A8C0ADH6_BOSMU</name>
<reference evidence="10" key="3">
    <citation type="submission" date="2025-09" db="UniProtKB">
        <authorList>
            <consortium name="Ensembl"/>
        </authorList>
    </citation>
    <scope>IDENTIFICATION</scope>
</reference>
<evidence type="ECO:0000256" key="9">
    <source>
        <dbReference type="SAM" id="MobiDB-lite"/>
    </source>
</evidence>
<feature type="region of interest" description="Disordered" evidence="9">
    <location>
        <begin position="1"/>
        <end position="33"/>
    </location>
</feature>
<proteinExistence type="inferred from homology"/>
<evidence type="ECO:0000313" key="11">
    <source>
        <dbReference type="Proteomes" id="UP000694520"/>
    </source>
</evidence>
<comment type="pathway">
    <text evidence="2">Cofactor biosynthesis; tetrahydrobiopterin biosynthesis; tetrahydrobiopterin from 7,8-dihydroneopterin triphosphate: step 1/3.</text>
</comment>
<dbReference type="GO" id="GO:0006729">
    <property type="term" value="P:tetrahydrobiopterin biosynthetic process"/>
    <property type="evidence" value="ECO:0007669"/>
    <property type="project" value="UniProtKB-UniPathway"/>
</dbReference>
<dbReference type="Ensembl" id="ENSBGRT00000029832.1">
    <property type="protein sequence ID" value="ENSBGRP00000025842.1"/>
    <property type="gene ID" value="ENSBGRG00000016238.1"/>
</dbReference>
<dbReference type="AlphaFoldDB" id="A0A8C0ADH6"/>
<organism evidence="10 11">
    <name type="scientific">Bos mutus grunniens</name>
    <name type="common">Wild yak</name>
    <name type="synonym">Bos grunniens</name>
    <dbReference type="NCBI Taxonomy" id="30521"/>
    <lineage>
        <taxon>Eukaryota</taxon>
        <taxon>Metazoa</taxon>
        <taxon>Chordata</taxon>
        <taxon>Craniata</taxon>
        <taxon>Vertebrata</taxon>
        <taxon>Euteleostomi</taxon>
        <taxon>Mammalia</taxon>
        <taxon>Eutheria</taxon>
        <taxon>Laurasiatheria</taxon>
        <taxon>Artiodactyla</taxon>
        <taxon>Ruminantia</taxon>
        <taxon>Pecora</taxon>
        <taxon>Bovidae</taxon>
        <taxon>Bovinae</taxon>
        <taxon>Bos</taxon>
    </lineage>
</organism>
<keyword evidence="6" id="KW-0862">Zinc</keyword>
<dbReference type="UniPathway" id="UPA00849">
    <property type="reaction ID" value="UER00819"/>
</dbReference>
<keyword evidence="7" id="KW-0783">Tetrahydrobiopterin biosynthesis</keyword>
<dbReference type="EC" id="4.2.3.12" evidence="4"/>
<dbReference type="GO" id="GO:0046872">
    <property type="term" value="F:metal ion binding"/>
    <property type="evidence" value="ECO:0007669"/>
    <property type="project" value="UniProtKB-KW"/>
</dbReference>
<dbReference type="GeneTree" id="ENSGT00390000002752"/>
<dbReference type="PANTHER" id="PTHR12589:SF7">
    <property type="entry name" value="6-PYRUVOYL TETRAHYDROBIOPTERIN SYNTHASE"/>
    <property type="match status" value="1"/>
</dbReference>
<comment type="similarity">
    <text evidence="3">Belongs to the PTPS family.</text>
</comment>
<keyword evidence="5" id="KW-0479">Metal-binding</keyword>